<dbReference type="Gene3D" id="3.30.450.20">
    <property type="entry name" value="PAS domain"/>
    <property type="match status" value="2"/>
</dbReference>
<dbReference type="Pfam" id="PF00072">
    <property type="entry name" value="Response_reg"/>
    <property type="match status" value="1"/>
</dbReference>
<dbReference type="CDD" id="cd00075">
    <property type="entry name" value="HATPase"/>
    <property type="match status" value="1"/>
</dbReference>
<dbReference type="SUPFAM" id="SSF52172">
    <property type="entry name" value="CheY-like"/>
    <property type="match status" value="1"/>
</dbReference>
<keyword evidence="3" id="KW-0378">Hydrolase</keyword>
<dbReference type="CDD" id="cd17580">
    <property type="entry name" value="REC_2_DhkD-like"/>
    <property type="match status" value="1"/>
</dbReference>
<evidence type="ECO:0000259" key="8">
    <source>
        <dbReference type="PROSITE" id="PS50112"/>
    </source>
</evidence>
<dbReference type="InterPro" id="IPR022642">
    <property type="entry name" value="CheR_C"/>
</dbReference>
<dbReference type="InterPro" id="IPR000673">
    <property type="entry name" value="Sig_transdc_resp-reg_Me-estase"/>
</dbReference>
<protein>
    <recommendedName>
        <fullName evidence="2">histidine kinase</fullName>
        <ecNumber evidence="2">2.7.13.3</ecNumber>
    </recommendedName>
</protein>
<evidence type="ECO:0000256" key="3">
    <source>
        <dbReference type="PROSITE-ProRule" id="PRU00050"/>
    </source>
</evidence>
<dbReference type="SMART" id="SM00138">
    <property type="entry name" value="MeTrc"/>
    <property type="match status" value="1"/>
</dbReference>
<evidence type="ECO:0000256" key="1">
    <source>
        <dbReference type="ARBA" id="ARBA00000085"/>
    </source>
</evidence>
<organism evidence="12 13">
    <name type="scientific">Roseiconus lacunae</name>
    <dbReference type="NCBI Taxonomy" id="2605694"/>
    <lineage>
        <taxon>Bacteria</taxon>
        <taxon>Pseudomonadati</taxon>
        <taxon>Planctomycetota</taxon>
        <taxon>Planctomycetia</taxon>
        <taxon>Pirellulales</taxon>
        <taxon>Pirellulaceae</taxon>
        <taxon>Roseiconus</taxon>
    </lineage>
</organism>
<dbReference type="Gene3D" id="3.40.50.2300">
    <property type="match status" value="1"/>
</dbReference>
<dbReference type="Pfam" id="PF01339">
    <property type="entry name" value="CheB_methylest"/>
    <property type="match status" value="1"/>
</dbReference>
<comment type="caution">
    <text evidence="12">The sequence shown here is derived from an EMBL/GenBank/DDBJ whole genome shotgun (WGS) entry which is preliminary data.</text>
</comment>
<dbReference type="PROSITE" id="PS50123">
    <property type="entry name" value="CHER"/>
    <property type="match status" value="1"/>
</dbReference>
<gene>
    <name evidence="12" type="ORF">QTN89_17795</name>
</gene>
<dbReference type="SUPFAM" id="SSF55785">
    <property type="entry name" value="PYP-like sensor domain (PAS domain)"/>
    <property type="match status" value="2"/>
</dbReference>
<dbReference type="SMART" id="SM00388">
    <property type="entry name" value="HisKA"/>
    <property type="match status" value="1"/>
</dbReference>
<feature type="domain" description="PAC" evidence="9">
    <location>
        <begin position="901"/>
        <end position="953"/>
    </location>
</feature>
<dbReference type="GO" id="GO:0016798">
    <property type="term" value="F:hydrolase activity, acting on glycosyl bonds"/>
    <property type="evidence" value="ECO:0007669"/>
    <property type="project" value="UniProtKB-KW"/>
</dbReference>
<comment type="catalytic activity">
    <reaction evidence="1">
        <text>ATP + protein L-histidine = ADP + protein N-phospho-L-histidine.</text>
        <dbReference type="EC" id="2.7.13.3"/>
    </reaction>
</comment>
<dbReference type="SUPFAM" id="SSF52738">
    <property type="entry name" value="Methylesterase CheB, C-terminal domain"/>
    <property type="match status" value="1"/>
</dbReference>
<dbReference type="SUPFAM" id="SSF55874">
    <property type="entry name" value="ATPase domain of HSP90 chaperone/DNA topoisomerase II/histidine kinase"/>
    <property type="match status" value="1"/>
</dbReference>
<dbReference type="SUPFAM" id="SSF53335">
    <property type="entry name" value="S-adenosyl-L-methionine-dependent methyltransferases"/>
    <property type="match status" value="1"/>
</dbReference>
<evidence type="ECO:0000259" key="11">
    <source>
        <dbReference type="PROSITE" id="PS50123"/>
    </source>
</evidence>
<proteinExistence type="predicted"/>
<dbReference type="Proteomes" id="UP001239462">
    <property type="component" value="Unassembled WGS sequence"/>
</dbReference>
<dbReference type="Pfam" id="PF02518">
    <property type="entry name" value="HATPase_c"/>
    <property type="match status" value="1"/>
</dbReference>
<dbReference type="PANTHER" id="PTHR24422:SF27">
    <property type="entry name" value="PROTEIN-GLUTAMATE O-METHYLTRANSFERASE"/>
    <property type="match status" value="1"/>
</dbReference>
<evidence type="ECO:0000259" key="9">
    <source>
        <dbReference type="PROSITE" id="PS50113"/>
    </source>
</evidence>
<keyword evidence="5" id="KW-0175">Coiled coil</keyword>
<dbReference type="PROSITE" id="PS50122">
    <property type="entry name" value="CHEB"/>
    <property type="match status" value="1"/>
</dbReference>
<feature type="domain" description="CheB-type methylesterase" evidence="10">
    <location>
        <begin position="2"/>
        <end position="190"/>
    </location>
</feature>
<dbReference type="InterPro" id="IPR011006">
    <property type="entry name" value="CheY-like_superfamily"/>
</dbReference>
<feature type="modified residue" description="4-aspartylphosphate" evidence="4">
    <location>
        <position position="1249"/>
    </location>
</feature>
<dbReference type="InterPro" id="IPR003594">
    <property type="entry name" value="HATPase_dom"/>
</dbReference>
<dbReference type="CDD" id="cd00082">
    <property type="entry name" value="HisKA"/>
    <property type="match status" value="1"/>
</dbReference>
<evidence type="ECO:0000259" key="10">
    <source>
        <dbReference type="PROSITE" id="PS50122"/>
    </source>
</evidence>
<dbReference type="RefSeq" id="WP_230776090.1">
    <property type="nucleotide sequence ID" value="NZ_JAJMQV010000084.1"/>
</dbReference>
<evidence type="ECO:0000313" key="12">
    <source>
        <dbReference type="EMBL" id="MDM4017305.1"/>
    </source>
</evidence>
<dbReference type="Gene3D" id="3.40.50.180">
    <property type="entry name" value="Methylesterase CheB, C-terminal domain"/>
    <property type="match status" value="1"/>
</dbReference>
<dbReference type="InterPro" id="IPR001610">
    <property type="entry name" value="PAC"/>
</dbReference>
<dbReference type="PROSITE" id="PS50113">
    <property type="entry name" value="PAC"/>
    <property type="match status" value="1"/>
</dbReference>
<keyword evidence="4" id="KW-0597">Phosphoprotein</keyword>
<dbReference type="Gene3D" id="1.10.287.130">
    <property type="match status" value="1"/>
</dbReference>
<dbReference type="InterPro" id="IPR036890">
    <property type="entry name" value="HATPase_C_sf"/>
</dbReference>
<dbReference type="SMART" id="SM00091">
    <property type="entry name" value="PAS"/>
    <property type="match status" value="3"/>
</dbReference>
<evidence type="ECO:0000256" key="2">
    <source>
        <dbReference type="ARBA" id="ARBA00012438"/>
    </source>
</evidence>
<dbReference type="SMART" id="SM00448">
    <property type="entry name" value="REC"/>
    <property type="match status" value="1"/>
</dbReference>
<dbReference type="InterPro" id="IPR000014">
    <property type="entry name" value="PAS"/>
</dbReference>
<keyword evidence="3" id="KW-0145">Chemotaxis</keyword>
<name>A0ABT7PLF5_9BACT</name>
<dbReference type="InterPro" id="IPR022641">
    <property type="entry name" value="CheR_N"/>
</dbReference>
<sequence length="1324" mass="148087">MPDSGECYIVGIGASAGGLQALEEFFLAADPEAPLAYVVIQHLSPDFKSVMDQLLSRKTKLPVHVIEDGMQVEPRNVYLMPARKEAIVSDGKLRLTDRTEHEQLSFPIDYFLRSLAQDAGPRAIAVILSGTGSDGSRGIREISECGGLVVAQSDPSFDGMPHSAIATEVVDLELPARKIGASLVRHLTSSGEDLSALVDDESSGDESVAAVFDHLNLKFGINFANYRTEMMLRRLNRRRTLSGHADLAAYAKWASESPDELEKLYHDLLIGVTQFFRDPEVFEYFESSVIPRIVSRLEGQHELRAWVAGCGTGEEAYSIAIAIAEHLERHGLDREVRIFASDVHEQSLSAASQGIYSEGQLTGISDDRLQRYFIRRNGNYQVAPSLRKMVVFSPHNILRDAPFTKLDLVTCRNLLIYLTPSAQRKVLGLFHFGLKRDGFLCLGASETIGDLQDVFKVVDAHTCFYAKCRDRFPAKAFDLTGTLSTERRRLVGPEDTSGFLNTRSMLKTYDRLLEEFIPPSILINSEREILHTFSKAGRYLQFSAGRPTKDVLTLLHPDLSAVASRALRQAEKTGKKIVVPKVECQTENGQSSISLSVLPVRSDDASRQWLIQFDDPSDATSRLIPSEELQSSSESLEINDLRRELDFTKESLQATIEELQTTNEELQSANEELVSSNEELQSTNEELHSVNEELYTVNSEHQRKITELTELTNDINNLLNGSDVHQLFLDRELGIRRFTSGAAAIFNLIPQDIGRRFDNFSHRIKHDTLDNDIEAVIETGVLKEFEVRDDVHDTWYLMRIRPYVAPNGIDGIVLTLVDITSLKVAQARLMELSEIVEHTDDAIYRVNLDGEIRTWNRGAARLFGYESKEIVGRRDSLLTPDDRSAEASDYYQRIRDGLSVDRLETIRSKKNGDRFDVSLTVSPIQNHNGDIEGASIIARDITQQRRAESEIRRAVQQRDQFLATLSHELRNPFAAILNAYALSKESELDHDAERESREVMEAQLQHVSLLLDDLLDVARFTNGKLTIRKRPIDITKLTNPVLDCVQHRFDRCNQSLQIQVDDEPIYVLADAGRLQQAQVNLLVNASKYSPSRRSIWYSVGRDGDQAVVTVRDEGEGISATLLPTIFEPFTQSEQDMDRTQGGMGLGLSIVKAIVDAHGGTIDAHSPGPNRGSEFVLRLPLTSERPQVTLESPESLIAGIRVLLVEDNDGIRRMLARSLQLRGFQVITAANGRSGLREVDREDPDVAVVDIGLPDVDGYEFAKVIRSDRNHRNLVMIAVTGYGRDEDRIQAEEAGFDLHLVKPVDPQRLIEAISKCCKLREGAGE</sequence>
<dbReference type="PROSITE" id="PS50112">
    <property type="entry name" value="PAS"/>
    <property type="match status" value="1"/>
</dbReference>
<accession>A0ABT7PLF5</accession>
<keyword evidence="12" id="KW-0489">Methyltransferase</keyword>
<dbReference type="SMART" id="SM00086">
    <property type="entry name" value="PAC"/>
    <property type="match status" value="1"/>
</dbReference>
<dbReference type="Pfam" id="PF13596">
    <property type="entry name" value="PAS_10"/>
    <property type="match status" value="1"/>
</dbReference>
<dbReference type="Gene3D" id="3.40.50.150">
    <property type="entry name" value="Vaccinia Virus protein VP39"/>
    <property type="match status" value="1"/>
</dbReference>
<dbReference type="SUPFAM" id="SSF47384">
    <property type="entry name" value="Homodimeric domain of signal transducing histidine kinase"/>
    <property type="match status" value="1"/>
</dbReference>
<dbReference type="Pfam" id="PF00512">
    <property type="entry name" value="HisKA"/>
    <property type="match status" value="1"/>
</dbReference>
<dbReference type="Pfam" id="PF01739">
    <property type="entry name" value="CheR"/>
    <property type="match status" value="1"/>
</dbReference>
<dbReference type="InterPro" id="IPR050903">
    <property type="entry name" value="Bact_Chemotaxis_MeTrfase"/>
</dbReference>
<feature type="active site" evidence="3">
    <location>
        <position position="134"/>
    </location>
</feature>
<dbReference type="InterPro" id="IPR029063">
    <property type="entry name" value="SAM-dependent_MTases_sf"/>
</dbReference>
<dbReference type="NCBIfam" id="TIGR00229">
    <property type="entry name" value="sensory_box"/>
    <property type="match status" value="1"/>
</dbReference>
<evidence type="ECO:0000256" key="5">
    <source>
        <dbReference type="SAM" id="Coils"/>
    </source>
</evidence>
<dbReference type="InterPro" id="IPR036097">
    <property type="entry name" value="HisK_dim/P_sf"/>
</dbReference>
<dbReference type="InterPro" id="IPR000700">
    <property type="entry name" value="PAS-assoc_C"/>
</dbReference>
<feature type="domain" description="PAS" evidence="8">
    <location>
        <begin position="828"/>
        <end position="897"/>
    </location>
</feature>
<dbReference type="SMART" id="SM00387">
    <property type="entry name" value="HATPase_c"/>
    <property type="match status" value="1"/>
</dbReference>
<feature type="active site" evidence="3">
    <location>
        <position position="42"/>
    </location>
</feature>
<keyword evidence="12" id="KW-0808">Transferase</keyword>
<feature type="active site" evidence="3">
    <location>
        <position position="15"/>
    </location>
</feature>
<dbReference type="EMBL" id="JASZZN010000013">
    <property type="protein sequence ID" value="MDM4017305.1"/>
    <property type="molecule type" value="Genomic_DNA"/>
</dbReference>
<dbReference type="InterPro" id="IPR000780">
    <property type="entry name" value="CheR_MeTrfase"/>
</dbReference>
<feature type="domain" description="Histidine kinase" evidence="6">
    <location>
        <begin position="964"/>
        <end position="1182"/>
    </location>
</feature>
<dbReference type="EC" id="2.7.13.3" evidence="2"/>
<dbReference type="CDD" id="cd16434">
    <property type="entry name" value="CheB-CheR_fusion"/>
    <property type="match status" value="1"/>
</dbReference>
<evidence type="ECO:0000313" key="13">
    <source>
        <dbReference type="Proteomes" id="UP001239462"/>
    </source>
</evidence>
<dbReference type="PANTHER" id="PTHR24422">
    <property type="entry name" value="CHEMOTAXIS PROTEIN METHYLTRANSFERASE"/>
    <property type="match status" value="1"/>
</dbReference>
<feature type="coiled-coil region" evidence="5">
    <location>
        <begin position="638"/>
        <end position="693"/>
    </location>
</feature>
<keyword evidence="13" id="KW-1185">Reference proteome</keyword>
<dbReference type="PROSITE" id="PS50109">
    <property type="entry name" value="HIS_KIN"/>
    <property type="match status" value="1"/>
</dbReference>
<dbReference type="InterPro" id="IPR035965">
    <property type="entry name" value="PAS-like_dom_sf"/>
</dbReference>
<dbReference type="GO" id="GO:0008168">
    <property type="term" value="F:methyltransferase activity"/>
    <property type="evidence" value="ECO:0007669"/>
    <property type="project" value="UniProtKB-KW"/>
</dbReference>
<evidence type="ECO:0000259" key="6">
    <source>
        <dbReference type="PROSITE" id="PS50109"/>
    </source>
</evidence>
<feature type="domain" description="Response regulatory" evidence="7">
    <location>
        <begin position="1200"/>
        <end position="1316"/>
    </location>
</feature>
<dbReference type="CDD" id="cd00130">
    <property type="entry name" value="PAS"/>
    <property type="match status" value="2"/>
</dbReference>
<dbReference type="Pfam" id="PF13426">
    <property type="entry name" value="PAS_9"/>
    <property type="match status" value="1"/>
</dbReference>
<dbReference type="Gene3D" id="3.30.565.10">
    <property type="entry name" value="Histidine kinase-like ATPase, C-terminal domain"/>
    <property type="match status" value="1"/>
</dbReference>
<evidence type="ECO:0000259" key="7">
    <source>
        <dbReference type="PROSITE" id="PS50110"/>
    </source>
</evidence>
<dbReference type="GO" id="GO:0032259">
    <property type="term" value="P:methylation"/>
    <property type="evidence" value="ECO:0007669"/>
    <property type="project" value="UniProtKB-KW"/>
</dbReference>
<feature type="domain" description="CheR-type methyltransferase" evidence="11">
    <location>
        <begin position="215"/>
        <end position="490"/>
    </location>
</feature>
<dbReference type="InterPro" id="IPR035909">
    <property type="entry name" value="CheB_C"/>
</dbReference>
<dbReference type="InterPro" id="IPR001789">
    <property type="entry name" value="Sig_transdc_resp-reg_receiver"/>
</dbReference>
<dbReference type="InterPro" id="IPR003661">
    <property type="entry name" value="HisK_dim/P_dom"/>
</dbReference>
<reference evidence="12 13" key="1">
    <citation type="submission" date="2023-06" db="EMBL/GenBank/DDBJ databases">
        <title>Roseiconus lacunae JC819 isolated from Gulf of Mannar region, Tamil Nadu.</title>
        <authorList>
            <person name="Pk S."/>
            <person name="Ch S."/>
            <person name="Ch V.R."/>
        </authorList>
    </citation>
    <scope>NUCLEOTIDE SEQUENCE [LARGE SCALE GENOMIC DNA]</scope>
    <source>
        <strain evidence="12 13">JC819</strain>
    </source>
</reference>
<dbReference type="InterPro" id="IPR005467">
    <property type="entry name" value="His_kinase_dom"/>
</dbReference>
<dbReference type="PRINTS" id="PR00996">
    <property type="entry name" value="CHERMTFRASE"/>
</dbReference>
<dbReference type="Pfam" id="PF03705">
    <property type="entry name" value="CheR_N"/>
    <property type="match status" value="1"/>
</dbReference>
<keyword evidence="12" id="KW-0326">Glycosidase</keyword>
<dbReference type="SUPFAM" id="SSF47757">
    <property type="entry name" value="Chemotaxis receptor methyltransferase CheR, N-terminal domain"/>
    <property type="match status" value="1"/>
</dbReference>
<dbReference type="PROSITE" id="PS50110">
    <property type="entry name" value="RESPONSE_REGULATORY"/>
    <property type="match status" value="1"/>
</dbReference>
<evidence type="ECO:0000256" key="4">
    <source>
        <dbReference type="PROSITE-ProRule" id="PRU00169"/>
    </source>
</evidence>